<keyword evidence="7" id="KW-1185">Reference proteome</keyword>
<gene>
    <name evidence="6" type="ORF">CMV_023564</name>
</gene>
<feature type="region of interest" description="Disordered" evidence="3">
    <location>
        <begin position="36"/>
        <end position="235"/>
    </location>
</feature>
<dbReference type="InterPro" id="IPR035513">
    <property type="entry name" value="Invertase/methylesterase_inhib"/>
</dbReference>
<organism evidence="6 7">
    <name type="scientific">Castanea mollissima</name>
    <name type="common">Chinese chestnut</name>
    <dbReference type="NCBI Taxonomy" id="60419"/>
    <lineage>
        <taxon>Eukaryota</taxon>
        <taxon>Viridiplantae</taxon>
        <taxon>Streptophyta</taxon>
        <taxon>Embryophyta</taxon>
        <taxon>Tracheophyta</taxon>
        <taxon>Spermatophyta</taxon>
        <taxon>Magnoliopsida</taxon>
        <taxon>eudicotyledons</taxon>
        <taxon>Gunneridae</taxon>
        <taxon>Pentapetalae</taxon>
        <taxon>rosids</taxon>
        <taxon>fabids</taxon>
        <taxon>Fagales</taxon>
        <taxon>Fagaceae</taxon>
        <taxon>Castanea</taxon>
    </lineage>
</organism>
<dbReference type="AlphaFoldDB" id="A0A8J4QQ62"/>
<dbReference type="Proteomes" id="UP000737018">
    <property type="component" value="Unassembled WGS sequence"/>
</dbReference>
<dbReference type="SUPFAM" id="SSF101148">
    <property type="entry name" value="Plant invertase/pectin methylesterase inhibitor"/>
    <property type="match status" value="1"/>
</dbReference>
<sequence>MEPNNNQIPRFIFLFSLIFFTAQGVCVPRNLMHSLSPSPQPNSPPQPSPSTTPISHISAPSGALSNPPESAPTLPPSPMPMKENLHPSTPPNYTPHQTSSSSPVDHITAPTPAMNSPSESAPSSLQTQSDSPISHNSIPNPTSEPSNSKPPFSNQFSIPSSSQKTINPSSESSYSLSLQTDTLKTSPHNNPPSIPASMDSQKTINPSSESSNSLSLQTDIVKASPHSNPPSIPASMDPAIKKICDSTDNPALCLSTLAPFLSGKTDPISVLEMAIKACTQHVKDAIATASVLTNVHKASTDSGNIPFFKDCTEMYNDALDNLQSAMDAIPARDIGTINTMLSAALSDFVTCEDEFSGETSELSPYDDKGTKMASNCLAIASLIKTLCESPKLASFFASGDFFYWQPSVVPQLKSP</sequence>
<feature type="compositionally biased region" description="Polar residues" evidence="3">
    <location>
        <begin position="179"/>
        <end position="188"/>
    </location>
</feature>
<dbReference type="SMART" id="SM00856">
    <property type="entry name" value="PMEI"/>
    <property type="match status" value="1"/>
</dbReference>
<accession>A0A8J4QQ62</accession>
<proteinExistence type="inferred from homology"/>
<keyword evidence="1 4" id="KW-0732">Signal</keyword>
<feature type="signal peptide" evidence="4">
    <location>
        <begin position="1"/>
        <end position="24"/>
    </location>
</feature>
<feature type="compositionally biased region" description="Low complexity" evidence="3">
    <location>
        <begin position="169"/>
        <end position="178"/>
    </location>
</feature>
<dbReference type="CDD" id="cd15800">
    <property type="entry name" value="PMEI-like_2"/>
    <property type="match status" value="1"/>
</dbReference>
<feature type="compositionally biased region" description="Polar residues" evidence="3">
    <location>
        <begin position="94"/>
        <end position="103"/>
    </location>
</feature>
<feature type="compositionally biased region" description="Low complexity" evidence="3">
    <location>
        <begin position="51"/>
        <end position="68"/>
    </location>
</feature>
<dbReference type="PANTHER" id="PTHR31080:SF68">
    <property type="entry name" value="PLANT INVERTASE_PECTIN METHYLESTERASE INHIBITOR SUPERFAMILY PROTEIN"/>
    <property type="match status" value="1"/>
</dbReference>
<evidence type="ECO:0000313" key="7">
    <source>
        <dbReference type="Proteomes" id="UP000737018"/>
    </source>
</evidence>
<comment type="caution">
    <text evidence="6">The sequence shown here is derived from an EMBL/GenBank/DDBJ whole genome shotgun (WGS) entry which is preliminary data.</text>
</comment>
<feature type="compositionally biased region" description="Low complexity" evidence="3">
    <location>
        <begin position="207"/>
        <end position="216"/>
    </location>
</feature>
<dbReference type="PANTHER" id="PTHR31080">
    <property type="entry name" value="PECTINESTERASE INHIBITOR-LIKE"/>
    <property type="match status" value="1"/>
</dbReference>
<feature type="chain" id="PRO_5035236390" description="Pectinesterase inhibitor domain-containing protein" evidence="4">
    <location>
        <begin position="25"/>
        <end position="415"/>
    </location>
</feature>
<dbReference type="GO" id="GO:0004857">
    <property type="term" value="F:enzyme inhibitor activity"/>
    <property type="evidence" value="ECO:0007669"/>
    <property type="project" value="InterPro"/>
</dbReference>
<feature type="domain" description="Pectinesterase inhibitor" evidence="5">
    <location>
        <begin position="235"/>
        <end position="379"/>
    </location>
</feature>
<evidence type="ECO:0000313" key="6">
    <source>
        <dbReference type="EMBL" id="KAF3950719.1"/>
    </source>
</evidence>
<dbReference type="InterPro" id="IPR006501">
    <property type="entry name" value="Pectinesterase_inhib_dom"/>
</dbReference>
<evidence type="ECO:0000256" key="1">
    <source>
        <dbReference type="ARBA" id="ARBA00022729"/>
    </source>
</evidence>
<dbReference type="EMBL" id="JRKL02005308">
    <property type="protein sequence ID" value="KAF3950719.1"/>
    <property type="molecule type" value="Genomic_DNA"/>
</dbReference>
<feature type="compositionally biased region" description="Pro residues" evidence="3">
    <location>
        <begin position="38"/>
        <end position="50"/>
    </location>
</feature>
<dbReference type="Gene3D" id="1.20.140.40">
    <property type="entry name" value="Invertase/pectin methylesterase inhibitor family protein"/>
    <property type="match status" value="1"/>
</dbReference>
<dbReference type="InterPro" id="IPR051955">
    <property type="entry name" value="PME_Inhibitor"/>
</dbReference>
<comment type="similarity">
    <text evidence="2">Belongs to the PMEI family.</text>
</comment>
<feature type="compositionally biased region" description="Polar residues" evidence="3">
    <location>
        <begin position="113"/>
        <end position="168"/>
    </location>
</feature>
<evidence type="ECO:0000256" key="4">
    <source>
        <dbReference type="SAM" id="SignalP"/>
    </source>
</evidence>
<protein>
    <recommendedName>
        <fullName evidence="5">Pectinesterase inhibitor domain-containing protein</fullName>
    </recommendedName>
</protein>
<dbReference type="Pfam" id="PF04043">
    <property type="entry name" value="PMEI"/>
    <property type="match status" value="1"/>
</dbReference>
<evidence type="ECO:0000259" key="5">
    <source>
        <dbReference type="SMART" id="SM00856"/>
    </source>
</evidence>
<evidence type="ECO:0000256" key="2">
    <source>
        <dbReference type="ARBA" id="ARBA00038471"/>
    </source>
</evidence>
<dbReference type="NCBIfam" id="TIGR01614">
    <property type="entry name" value="PME_inhib"/>
    <property type="match status" value="1"/>
</dbReference>
<reference evidence="6" key="1">
    <citation type="submission" date="2020-03" db="EMBL/GenBank/DDBJ databases">
        <title>Castanea mollissima Vanexum genome sequencing.</title>
        <authorList>
            <person name="Staton M."/>
        </authorList>
    </citation>
    <scope>NUCLEOTIDE SEQUENCE</scope>
    <source>
        <tissue evidence="6">Leaf</tissue>
    </source>
</reference>
<name>A0A8J4QQ62_9ROSI</name>
<dbReference type="OrthoDB" id="770764at2759"/>
<evidence type="ECO:0000256" key="3">
    <source>
        <dbReference type="SAM" id="MobiDB-lite"/>
    </source>
</evidence>
<feature type="compositionally biased region" description="Pro residues" evidence="3">
    <location>
        <begin position="69"/>
        <end position="79"/>
    </location>
</feature>